<feature type="domain" description="UBC core" evidence="2">
    <location>
        <begin position="45"/>
        <end position="197"/>
    </location>
</feature>
<dbReference type="OMA" id="NNINAEC"/>
<reference evidence="4" key="2">
    <citation type="submission" date="2018-11" db="EMBL/GenBank/DDBJ databases">
        <authorList>
            <consortium name="Pathogen Informatics"/>
        </authorList>
    </citation>
    <scope>NUCLEOTIDE SEQUENCE [LARGE SCALE GENOMIC DNA]</scope>
</reference>
<reference evidence="3 5" key="1">
    <citation type="submission" date="2014-11" db="EMBL/GenBank/DDBJ databases">
        <title>Genetic blueprint of the zoonotic pathogen Toxocara canis.</title>
        <authorList>
            <person name="Zhu X.-Q."/>
            <person name="Korhonen P.K."/>
            <person name="Cai H."/>
            <person name="Young N.D."/>
            <person name="Nejsum P."/>
            <person name="von Samson-Himmelstjerna G."/>
            <person name="Boag P.R."/>
            <person name="Tan P."/>
            <person name="Li Q."/>
            <person name="Min J."/>
            <person name="Yang Y."/>
            <person name="Wang X."/>
            <person name="Fang X."/>
            <person name="Hall R.S."/>
            <person name="Hofmann A."/>
            <person name="Sternberg P.W."/>
            <person name="Jex A.R."/>
            <person name="Gasser R.B."/>
        </authorList>
    </citation>
    <scope>NUCLEOTIDE SEQUENCE [LARGE SCALE GENOMIC DNA]</scope>
    <source>
        <strain evidence="3">PN_DK_2014</strain>
    </source>
</reference>
<evidence type="ECO:0000313" key="5">
    <source>
        <dbReference type="Proteomes" id="UP000031036"/>
    </source>
</evidence>
<organism evidence="3 5">
    <name type="scientific">Toxocara canis</name>
    <name type="common">Canine roundworm</name>
    <dbReference type="NCBI Taxonomy" id="6265"/>
    <lineage>
        <taxon>Eukaryota</taxon>
        <taxon>Metazoa</taxon>
        <taxon>Ecdysozoa</taxon>
        <taxon>Nematoda</taxon>
        <taxon>Chromadorea</taxon>
        <taxon>Rhabditida</taxon>
        <taxon>Spirurina</taxon>
        <taxon>Ascaridomorpha</taxon>
        <taxon>Ascaridoidea</taxon>
        <taxon>Toxocaridae</taxon>
        <taxon>Toxocara</taxon>
    </lineage>
</organism>
<dbReference type="InterPro" id="IPR000608">
    <property type="entry name" value="UBC"/>
</dbReference>
<feature type="compositionally biased region" description="Low complexity" evidence="1">
    <location>
        <begin position="1"/>
        <end position="17"/>
    </location>
</feature>
<feature type="region of interest" description="Disordered" evidence="1">
    <location>
        <begin position="1"/>
        <end position="22"/>
    </location>
</feature>
<feature type="region of interest" description="Disordered" evidence="1">
    <location>
        <begin position="299"/>
        <end position="380"/>
    </location>
</feature>
<feature type="compositionally biased region" description="Basic and acidic residues" evidence="1">
    <location>
        <begin position="332"/>
        <end position="342"/>
    </location>
</feature>
<dbReference type="SUPFAM" id="SSF54495">
    <property type="entry name" value="UBC-like"/>
    <property type="match status" value="1"/>
</dbReference>
<evidence type="ECO:0000256" key="1">
    <source>
        <dbReference type="SAM" id="MobiDB-lite"/>
    </source>
</evidence>
<evidence type="ECO:0000313" key="3">
    <source>
        <dbReference type="EMBL" id="KHN84145.1"/>
    </source>
</evidence>
<feature type="compositionally biased region" description="Polar residues" evidence="1">
    <location>
        <begin position="357"/>
        <end position="367"/>
    </location>
</feature>
<dbReference type="PROSITE" id="PS50127">
    <property type="entry name" value="UBC_2"/>
    <property type="match status" value="1"/>
</dbReference>
<dbReference type="Proteomes" id="UP000031036">
    <property type="component" value="Unassembled WGS sequence"/>
</dbReference>
<dbReference type="STRING" id="6265.A0A0B2VT39"/>
<keyword evidence="5" id="KW-1185">Reference proteome</keyword>
<gene>
    <name evidence="3" type="primary">Aktip</name>
    <name evidence="3" type="ORF">Tcan_04654</name>
    <name evidence="4" type="ORF">TCNE_LOCUS12395</name>
</gene>
<dbReference type="OrthoDB" id="5596422at2759"/>
<feature type="compositionally biased region" description="Polar residues" evidence="1">
    <location>
        <begin position="319"/>
        <end position="331"/>
    </location>
</feature>
<sequence length="380" mass="42437">MSKSSGIFSSRRFSSNSDEPPDTEAFEIAVEMTAGEPLKLSKKMIKDHIIATEYAQVCREPIDGLYTVPSAVDSSVWFGVLFIRRGVYVGAVLRFTMYLPESFPSSVEIPIVRFDLDVFHPHIDPESRELDLKRYISDGWKSEKHHIYHVLLIVQRTFFSFDADPSSCVNPEAARMLRNDRESFRNKASEVIKKSRSIIYEPLSTCDRNVIRLSPWDASVHEPLRQRLIGGLTDSQISTMSMLGSLGCGLTGASVFESRGKAGYSWVSPTEMSYMVEQPRPAELELKEVANFDERLLETSSATDEEQDIDGSQQDDRSSNSMYPEHTNCSRSDLESGIEKLDLSSVHNAEAGDSSDTRSSQQDWTKISASSSVNVGASSN</sequence>
<dbReference type="Gene3D" id="3.10.110.10">
    <property type="entry name" value="Ubiquitin Conjugating Enzyme"/>
    <property type="match status" value="1"/>
</dbReference>
<dbReference type="CDD" id="cd23814">
    <property type="entry name" value="UEV_AKTIP"/>
    <property type="match status" value="1"/>
</dbReference>
<dbReference type="Pfam" id="PF00179">
    <property type="entry name" value="UQ_con"/>
    <property type="match status" value="1"/>
</dbReference>
<dbReference type="AlphaFoldDB" id="A0A0B2VT39"/>
<dbReference type="InterPro" id="IPR016135">
    <property type="entry name" value="UBQ-conjugating_enzyme/RWD"/>
</dbReference>
<name>A0A0B2VT39_TOXCA</name>
<protein>
    <submittedName>
        <fullName evidence="3">AKT-interacting protein</fullName>
    </submittedName>
</protein>
<evidence type="ECO:0000259" key="2">
    <source>
        <dbReference type="PROSITE" id="PS50127"/>
    </source>
</evidence>
<dbReference type="SMART" id="SM00212">
    <property type="entry name" value="UBCc"/>
    <property type="match status" value="1"/>
</dbReference>
<accession>A0A0B2VT39</accession>
<dbReference type="EMBL" id="UYWY01021245">
    <property type="protein sequence ID" value="VDM43716.1"/>
    <property type="molecule type" value="Genomic_DNA"/>
</dbReference>
<proteinExistence type="predicted"/>
<dbReference type="EMBL" id="JPKZ01001066">
    <property type="protein sequence ID" value="KHN84145.1"/>
    <property type="molecule type" value="Genomic_DNA"/>
</dbReference>
<evidence type="ECO:0000313" key="4">
    <source>
        <dbReference type="EMBL" id="VDM43716.1"/>
    </source>
</evidence>
<feature type="compositionally biased region" description="Low complexity" evidence="1">
    <location>
        <begin position="368"/>
        <end position="380"/>
    </location>
</feature>